<sequence length="295" mass="30960">MLERAWEDTPPAAGRAGRLMVADRTRVLHDALLPAPPAQPRARYGALPYVLPALATGHPPPHVVLVVDSTGVDYRVVTPEGVREDTVEGADHPVHKVPGGGWNHLSMQRRVEETVRRTMREAAEAAVSVARGAGARLVAVAGEVRSRAALCAELPDSLHAVELDAGSRAAGADADRLEAEVARALAEVDAADHLADLDHFRAQTGARAVDGLPDVVAALAAGNAELLLVPHDPSGTAWVRPGSPGTIALEPAQDTVECPLDECLPAAALAVGARVRVVGPEIDLRDRVGVLRRYA</sequence>
<dbReference type="InterPro" id="IPR042226">
    <property type="entry name" value="eFR1_2_sf"/>
</dbReference>
<dbReference type="Proteomes" id="UP001596512">
    <property type="component" value="Unassembled WGS sequence"/>
</dbReference>
<proteinExistence type="predicted"/>
<evidence type="ECO:0000313" key="2">
    <source>
        <dbReference type="Proteomes" id="UP001596512"/>
    </source>
</evidence>
<dbReference type="Gene3D" id="3.30.420.60">
    <property type="entry name" value="eRF1 domain 2"/>
    <property type="match status" value="1"/>
</dbReference>
<keyword evidence="2" id="KW-1185">Reference proteome</keyword>
<dbReference type="InterPro" id="IPR040701">
    <property type="entry name" value="Bact_RF_family2"/>
</dbReference>
<dbReference type="EMBL" id="JBHTEY010000004">
    <property type="protein sequence ID" value="MFC7614895.1"/>
    <property type="molecule type" value="Genomic_DNA"/>
</dbReference>
<organism evidence="1 2">
    <name type="scientific">Actinokineospora soli</name>
    <dbReference type="NCBI Taxonomy" id="1048753"/>
    <lineage>
        <taxon>Bacteria</taxon>
        <taxon>Bacillati</taxon>
        <taxon>Actinomycetota</taxon>
        <taxon>Actinomycetes</taxon>
        <taxon>Pseudonocardiales</taxon>
        <taxon>Pseudonocardiaceae</taxon>
        <taxon>Actinokineospora</taxon>
    </lineage>
</organism>
<evidence type="ECO:0000313" key="1">
    <source>
        <dbReference type="EMBL" id="MFC7614895.1"/>
    </source>
</evidence>
<protein>
    <submittedName>
        <fullName evidence="1">Vms1/Ankzf1 family peptidyl-tRNA hydrolase</fullName>
    </submittedName>
</protein>
<comment type="caution">
    <text evidence="1">The sequence shown here is derived from an EMBL/GenBank/DDBJ whole genome shotgun (WGS) entry which is preliminary data.</text>
</comment>
<name>A0ABW2TMB7_9PSEU</name>
<dbReference type="Pfam" id="PF18844">
    <property type="entry name" value="baeRF_family2"/>
    <property type="match status" value="1"/>
</dbReference>
<keyword evidence="1" id="KW-0378">Hydrolase</keyword>
<gene>
    <name evidence="1" type="ORF">ACFQV2_16615</name>
</gene>
<dbReference type="GO" id="GO:0016787">
    <property type="term" value="F:hydrolase activity"/>
    <property type="evidence" value="ECO:0007669"/>
    <property type="project" value="UniProtKB-KW"/>
</dbReference>
<accession>A0ABW2TMB7</accession>
<reference evidence="2" key="1">
    <citation type="journal article" date="2019" name="Int. J. Syst. Evol. Microbiol.">
        <title>The Global Catalogue of Microorganisms (GCM) 10K type strain sequencing project: providing services to taxonomists for standard genome sequencing and annotation.</title>
        <authorList>
            <consortium name="The Broad Institute Genomics Platform"/>
            <consortium name="The Broad Institute Genome Sequencing Center for Infectious Disease"/>
            <person name="Wu L."/>
            <person name="Ma J."/>
        </authorList>
    </citation>
    <scope>NUCLEOTIDE SEQUENCE [LARGE SCALE GENOMIC DNA]</scope>
    <source>
        <strain evidence="2">JCM 17695</strain>
    </source>
</reference>